<evidence type="ECO:0000313" key="11">
    <source>
        <dbReference type="RefSeq" id="XP_011314662.1"/>
    </source>
</evidence>
<feature type="transmembrane region" description="Helical" evidence="9">
    <location>
        <begin position="227"/>
        <end position="249"/>
    </location>
</feature>
<dbReference type="Pfam" id="PF03820">
    <property type="entry name" value="SFXNs"/>
    <property type="match status" value="1"/>
</dbReference>
<dbReference type="GeneID" id="105273751"/>
<dbReference type="InterPro" id="IPR004686">
    <property type="entry name" value="Mtc"/>
</dbReference>
<evidence type="ECO:0000256" key="6">
    <source>
        <dbReference type="ARBA" id="ARBA00022989"/>
    </source>
</evidence>
<evidence type="ECO:0000256" key="1">
    <source>
        <dbReference type="ARBA" id="ARBA00004225"/>
    </source>
</evidence>
<evidence type="ECO:0000256" key="3">
    <source>
        <dbReference type="ARBA" id="ARBA00022448"/>
    </source>
</evidence>
<evidence type="ECO:0000256" key="9">
    <source>
        <dbReference type="RuleBase" id="RU362000"/>
    </source>
</evidence>
<evidence type="ECO:0000256" key="7">
    <source>
        <dbReference type="ARBA" id="ARBA00023128"/>
    </source>
</evidence>
<evidence type="ECO:0000256" key="2">
    <source>
        <dbReference type="ARBA" id="ARBA00005974"/>
    </source>
</evidence>
<dbReference type="NCBIfam" id="TIGR00798">
    <property type="entry name" value="mtc"/>
    <property type="match status" value="1"/>
</dbReference>
<comment type="caution">
    <text evidence="9">Lacks conserved residue(s) required for the propagation of feature annotation.</text>
</comment>
<evidence type="ECO:0000256" key="8">
    <source>
        <dbReference type="ARBA" id="ARBA00023136"/>
    </source>
</evidence>
<keyword evidence="6 9" id="KW-1133">Transmembrane helix</keyword>
<dbReference type="GO" id="GO:0015075">
    <property type="term" value="F:monoatomic ion transmembrane transporter activity"/>
    <property type="evidence" value="ECO:0007669"/>
    <property type="project" value="InterPro"/>
</dbReference>
<dbReference type="OrthoDB" id="6608471at2759"/>
<comment type="similarity">
    <text evidence="2 9">Belongs to the sideroflexin family.</text>
</comment>
<protein>
    <recommendedName>
        <fullName evidence="9">Sidoreflexin</fullName>
    </recommendedName>
</protein>
<keyword evidence="8 9" id="KW-0472">Membrane</keyword>
<accession>A0A9R1TSP8</accession>
<keyword evidence="3" id="KW-0813">Transport</keyword>
<organism evidence="10 11">
    <name type="scientific">Fopius arisanus</name>
    <dbReference type="NCBI Taxonomy" id="64838"/>
    <lineage>
        <taxon>Eukaryota</taxon>
        <taxon>Metazoa</taxon>
        <taxon>Ecdysozoa</taxon>
        <taxon>Arthropoda</taxon>
        <taxon>Hexapoda</taxon>
        <taxon>Insecta</taxon>
        <taxon>Pterygota</taxon>
        <taxon>Neoptera</taxon>
        <taxon>Endopterygota</taxon>
        <taxon>Hymenoptera</taxon>
        <taxon>Apocrita</taxon>
        <taxon>Ichneumonoidea</taxon>
        <taxon>Braconidae</taxon>
        <taxon>Opiinae</taxon>
        <taxon>Fopius</taxon>
    </lineage>
</organism>
<dbReference type="GO" id="GO:0005743">
    <property type="term" value="C:mitochondrial inner membrane"/>
    <property type="evidence" value="ECO:0007669"/>
    <property type="project" value="TreeGrafter"/>
</dbReference>
<dbReference type="PANTHER" id="PTHR11153:SF8">
    <property type="entry name" value="SIDEROFLEXIN-1"/>
    <property type="match status" value="1"/>
</dbReference>
<dbReference type="CTD" id="40552"/>
<gene>
    <name evidence="11" type="primary">Sfxn1-3</name>
</gene>
<keyword evidence="4 9" id="KW-0812">Transmembrane</keyword>
<dbReference type="PANTHER" id="PTHR11153">
    <property type="entry name" value="SIDEROFLEXIN"/>
    <property type="match status" value="1"/>
</dbReference>
<keyword evidence="10" id="KW-1185">Reference proteome</keyword>
<feature type="transmembrane region" description="Helical" evidence="9">
    <location>
        <begin position="269"/>
        <end position="290"/>
    </location>
</feature>
<evidence type="ECO:0000313" key="10">
    <source>
        <dbReference type="Proteomes" id="UP000694866"/>
    </source>
</evidence>
<evidence type="ECO:0000256" key="4">
    <source>
        <dbReference type="ARBA" id="ARBA00022692"/>
    </source>
</evidence>
<dbReference type="KEGG" id="fas:105273751"/>
<dbReference type="Proteomes" id="UP000694866">
    <property type="component" value="Unplaced"/>
</dbReference>
<keyword evidence="7 9" id="KW-0496">Mitochondrion</keyword>
<dbReference type="GO" id="GO:0140300">
    <property type="term" value="P:serine import into mitochondrion"/>
    <property type="evidence" value="ECO:0007669"/>
    <property type="project" value="TreeGrafter"/>
</dbReference>
<comment type="subcellular location">
    <subcellularLocation>
        <location evidence="1 9">Mitochondrion membrane</location>
        <topology evidence="1 9">Multi-pass membrane protein</topology>
    </subcellularLocation>
</comment>
<reference evidence="11" key="1">
    <citation type="submission" date="2025-08" db="UniProtKB">
        <authorList>
            <consortium name="RefSeq"/>
        </authorList>
    </citation>
    <scope>IDENTIFICATION</scope>
    <source>
        <strain evidence="11">USDA-PBARC FA_bdor</strain>
        <tissue evidence="11">Whole organism</tissue>
    </source>
</reference>
<evidence type="ECO:0000256" key="5">
    <source>
        <dbReference type="ARBA" id="ARBA00022970"/>
    </source>
</evidence>
<sequence length="324" mass="35868">MSISKDGRIDIDKPRWDQTTYLGRAKHFLNLTNPLNVFASEEELQRSHDIVSKYRKGETLEHLKISEDDLWRNKYLYDSAYHPDTGEKMLIIGRMSAQVPMNMIITGAMMTFYKSTPAVVFWQWCNQSFNAIVNYTNRSGSSPIPTETLVKSYIGAVTGAVTTALTLNRLAARGPPLAGRLVPLAAVAAANCVNIPLMRITELKDGIDLYNEKGEKVGNSPKAAREAIASVTVSRILMASPSMILSPILMTSLERRNLLANAKWAAMPIQLAVCGVCLTFATPLCCALFAQQVPISIDRLEPEVKEQILSRHPKANTLIYNKGL</sequence>
<dbReference type="AlphaFoldDB" id="A0A9R1TSP8"/>
<dbReference type="RefSeq" id="XP_011314662.1">
    <property type="nucleotide sequence ID" value="XM_011316360.1"/>
</dbReference>
<keyword evidence="5" id="KW-0029">Amino-acid transport</keyword>
<proteinExistence type="inferred from homology"/>
<name>A0A9R1TSP8_9HYME</name>